<organism evidence="1 2">
    <name type="scientific">Flexivirga endophytica</name>
    <dbReference type="NCBI Taxonomy" id="1849103"/>
    <lineage>
        <taxon>Bacteria</taxon>
        <taxon>Bacillati</taxon>
        <taxon>Actinomycetota</taxon>
        <taxon>Actinomycetes</taxon>
        <taxon>Micrococcales</taxon>
        <taxon>Dermacoccaceae</taxon>
        <taxon>Flexivirga</taxon>
    </lineage>
</organism>
<protein>
    <submittedName>
        <fullName evidence="1">Uncharacterized protein</fullName>
    </submittedName>
</protein>
<proteinExistence type="predicted"/>
<reference evidence="1" key="2">
    <citation type="submission" date="2020-09" db="EMBL/GenBank/DDBJ databases">
        <authorList>
            <person name="Sun Q."/>
            <person name="Zhou Y."/>
        </authorList>
    </citation>
    <scope>NUCLEOTIDE SEQUENCE</scope>
    <source>
        <strain evidence="1">CGMCC 1.15085</strain>
    </source>
</reference>
<dbReference type="EMBL" id="BMHI01000001">
    <property type="protein sequence ID" value="GGB22073.1"/>
    <property type="molecule type" value="Genomic_DNA"/>
</dbReference>
<sequence>MIVPYDTDGRQSAVDFLLEWPDGRTEALEITRVTEPESIVWQGMAMRESWRWPAATSWDFRPAEVSFPYKHTRRAVLKAVELCDEWSVDDPADLPSAVVQAEPDIAVYLAEGVGSLCRAASGTGVNLYPKYPRRVRRGRTARLLPVGGNRAQAAPLDAHFDKLIQVPPGREKHLFLVPTDDVLPARFFTDDFEAPVTSPQGFEALDGLWVWSNFWHRYLVFRDQTWSWVTFPARQ</sequence>
<keyword evidence="2" id="KW-1185">Reference proteome</keyword>
<accession>A0A916T0D9</accession>
<evidence type="ECO:0000313" key="2">
    <source>
        <dbReference type="Proteomes" id="UP000636793"/>
    </source>
</evidence>
<gene>
    <name evidence="1" type="ORF">GCM10011492_09960</name>
</gene>
<reference evidence="1" key="1">
    <citation type="journal article" date="2014" name="Int. J. Syst. Evol. Microbiol.">
        <title>Complete genome sequence of Corynebacterium casei LMG S-19264T (=DSM 44701T), isolated from a smear-ripened cheese.</title>
        <authorList>
            <consortium name="US DOE Joint Genome Institute (JGI-PGF)"/>
            <person name="Walter F."/>
            <person name="Albersmeier A."/>
            <person name="Kalinowski J."/>
            <person name="Ruckert C."/>
        </authorList>
    </citation>
    <scope>NUCLEOTIDE SEQUENCE</scope>
    <source>
        <strain evidence="1">CGMCC 1.15085</strain>
    </source>
</reference>
<evidence type="ECO:0000313" key="1">
    <source>
        <dbReference type="EMBL" id="GGB22073.1"/>
    </source>
</evidence>
<comment type="caution">
    <text evidence="1">The sequence shown here is derived from an EMBL/GenBank/DDBJ whole genome shotgun (WGS) entry which is preliminary data.</text>
</comment>
<dbReference type="Proteomes" id="UP000636793">
    <property type="component" value="Unassembled WGS sequence"/>
</dbReference>
<dbReference type="AlphaFoldDB" id="A0A916T0D9"/>
<name>A0A916T0D9_9MICO</name>